<dbReference type="InterPro" id="IPR036291">
    <property type="entry name" value="NAD(P)-bd_dom_sf"/>
</dbReference>
<dbReference type="RefSeq" id="WP_267847288.1">
    <property type="nucleotide sequence ID" value="NZ_JAPMXC010000001.1"/>
</dbReference>
<comment type="caution">
    <text evidence="4">The sequence shown here is derived from an EMBL/GenBank/DDBJ whole genome shotgun (WGS) entry which is preliminary data.</text>
</comment>
<feature type="domain" description="NAD-dependent epimerase/dehydratase" evidence="3">
    <location>
        <begin position="4"/>
        <end position="225"/>
    </location>
</feature>
<dbReference type="GO" id="GO:0008446">
    <property type="term" value="F:GDP-mannose 4,6-dehydratase activity"/>
    <property type="evidence" value="ECO:0007669"/>
    <property type="project" value="UniProtKB-EC"/>
</dbReference>
<comment type="similarity">
    <text evidence="2">Belongs to the NAD(P)-dependent epimerase/dehydratase family.</text>
</comment>
<evidence type="ECO:0000256" key="1">
    <source>
        <dbReference type="ARBA" id="ARBA00005125"/>
    </source>
</evidence>
<dbReference type="Gene3D" id="3.40.50.720">
    <property type="entry name" value="NAD(P)-binding Rossmann-like Domain"/>
    <property type="match status" value="1"/>
</dbReference>
<dbReference type="Gene3D" id="3.90.25.10">
    <property type="entry name" value="UDP-galactose 4-epimerase, domain 1"/>
    <property type="match status" value="1"/>
</dbReference>
<sequence>MRTALVTGASGFTGQYMVRSLKEAGYVVVGLGSSETAADEMVACDLTDADAINAIVARVKPDVVVHLAALAFVGHDDQKAFYHVNIFGTQHLLNAVVRHVPNIEKVLIASSANVYGTPGIESISEDVTPRPVNHYACSKLAMECIVATYFEKLPIIITRPFNYTGPGQAVQFLIPKIVSHFVAGRKKIELGNIDVSRDFSDVRDLVGAYTRLLTSAFKSGVINICSGEAMSLSSIIAMMEEIAGYPIQVEVNPAFVRANEIPVLKGDPGRLAAEISLPPRIAMRQTLSDMYHSAPAAS</sequence>
<dbReference type="EC" id="4.2.1.47" evidence="4"/>
<evidence type="ECO:0000259" key="3">
    <source>
        <dbReference type="Pfam" id="PF01370"/>
    </source>
</evidence>
<evidence type="ECO:0000256" key="2">
    <source>
        <dbReference type="ARBA" id="ARBA00007637"/>
    </source>
</evidence>
<protein>
    <submittedName>
        <fullName evidence="4">GDP-mannose 4,6-dehydratase</fullName>
        <ecNumber evidence="4">4.2.1.47</ecNumber>
    </submittedName>
</protein>
<reference evidence="4" key="1">
    <citation type="submission" date="2022-11" db="EMBL/GenBank/DDBJ databases">
        <title>Robbsia betulipollinis sp. nov., isolated from pollen of birch (Betula pendula).</title>
        <authorList>
            <person name="Shi H."/>
            <person name="Ambika Manirajan B."/>
            <person name="Ratering S."/>
            <person name="Geissler-Plaum R."/>
            <person name="Schnell S."/>
        </authorList>
    </citation>
    <scope>NUCLEOTIDE SEQUENCE</scope>
    <source>
        <strain evidence="4">Bb-Pol-6</strain>
    </source>
</reference>
<dbReference type="Pfam" id="PF01370">
    <property type="entry name" value="Epimerase"/>
    <property type="match status" value="1"/>
</dbReference>
<gene>
    <name evidence="4" type="ORF">OVY01_09960</name>
</gene>
<keyword evidence="5" id="KW-1185">Reference proteome</keyword>
<comment type="pathway">
    <text evidence="1">Bacterial outer membrane biogenesis; LPS O-antigen biosynthesis.</text>
</comment>
<accession>A0ABT3ZLY1</accession>
<dbReference type="EMBL" id="JAPMXC010000001">
    <property type="protein sequence ID" value="MCY0387553.1"/>
    <property type="molecule type" value="Genomic_DNA"/>
</dbReference>
<evidence type="ECO:0000313" key="5">
    <source>
        <dbReference type="Proteomes" id="UP001082899"/>
    </source>
</evidence>
<dbReference type="SUPFAM" id="SSF51735">
    <property type="entry name" value="NAD(P)-binding Rossmann-fold domains"/>
    <property type="match status" value="1"/>
</dbReference>
<dbReference type="Proteomes" id="UP001082899">
    <property type="component" value="Unassembled WGS sequence"/>
</dbReference>
<organism evidence="4 5">
    <name type="scientific">Robbsia betulipollinis</name>
    <dbReference type="NCBI Taxonomy" id="2981849"/>
    <lineage>
        <taxon>Bacteria</taxon>
        <taxon>Pseudomonadati</taxon>
        <taxon>Pseudomonadota</taxon>
        <taxon>Betaproteobacteria</taxon>
        <taxon>Burkholderiales</taxon>
        <taxon>Burkholderiaceae</taxon>
        <taxon>Robbsia</taxon>
    </lineage>
</organism>
<name>A0ABT3ZLY1_9BURK</name>
<dbReference type="PANTHER" id="PTHR43000">
    <property type="entry name" value="DTDP-D-GLUCOSE 4,6-DEHYDRATASE-RELATED"/>
    <property type="match status" value="1"/>
</dbReference>
<evidence type="ECO:0000313" key="4">
    <source>
        <dbReference type="EMBL" id="MCY0387553.1"/>
    </source>
</evidence>
<keyword evidence="4" id="KW-0456">Lyase</keyword>
<proteinExistence type="inferred from homology"/>
<dbReference type="InterPro" id="IPR001509">
    <property type="entry name" value="Epimerase_deHydtase"/>
</dbReference>